<dbReference type="Proteomes" id="UP000007879">
    <property type="component" value="Unassembled WGS sequence"/>
</dbReference>
<keyword evidence="1" id="KW-1133">Transmembrane helix</keyword>
<keyword evidence="1" id="KW-0812">Transmembrane</keyword>
<dbReference type="RefSeq" id="XP_019854733.1">
    <property type="nucleotide sequence ID" value="XM_019999174.1"/>
</dbReference>
<reference evidence="3" key="2">
    <citation type="submission" date="2024-06" db="UniProtKB">
        <authorList>
            <consortium name="EnsemblMetazoa"/>
        </authorList>
    </citation>
    <scope>IDENTIFICATION</scope>
</reference>
<feature type="signal peptide" evidence="2">
    <location>
        <begin position="1"/>
        <end position="20"/>
    </location>
</feature>
<dbReference type="GeneID" id="109583729"/>
<proteinExistence type="predicted"/>
<keyword evidence="2" id="KW-0732">Signal</keyword>
<evidence type="ECO:0000313" key="4">
    <source>
        <dbReference type="Proteomes" id="UP000007879"/>
    </source>
</evidence>
<organism evidence="3 4">
    <name type="scientific">Amphimedon queenslandica</name>
    <name type="common">Sponge</name>
    <dbReference type="NCBI Taxonomy" id="400682"/>
    <lineage>
        <taxon>Eukaryota</taxon>
        <taxon>Metazoa</taxon>
        <taxon>Porifera</taxon>
        <taxon>Demospongiae</taxon>
        <taxon>Heteroscleromorpha</taxon>
        <taxon>Haplosclerida</taxon>
        <taxon>Niphatidae</taxon>
        <taxon>Amphimedon</taxon>
    </lineage>
</organism>
<protein>
    <submittedName>
        <fullName evidence="3">Uncharacterized protein</fullName>
    </submittedName>
</protein>
<keyword evidence="1" id="KW-0472">Membrane</keyword>
<reference evidence="4" key="1">
    <citation type="journal article" date="2010" name="Nature">
        <title>The Amphimedon queenslandica genome and the evolution of animal complexity.</title>
        <authorList>
            <person name="Srivastava M."/>
            <person name="Simakov O."/>
            <person name="Chapman J."/>
            <person name="Fahey B."/>
            <person name="Gauthier M.E."/>
            <person name="Mitros T."/>
            <person name="Richards G.S."/>
            <person name="Conaco C."/>
            <person name="Dacre M."/>
            <person name="Hellsten U."/>
            <person name="Larroux C."/>
            <person name="Putnam N.H."/>
            <person name="Stanke M."/>
            <person name="Adamska M."/>
            <person name="Darling A."/>
            <person name="Degnan S.M."/>
            <person name="Oakley T.H."/>
            <person name="Plachetzki D.C."/>
            <person name="Zhai Y."/>
            <person name="Adamski M."/>
            <person name="Calcino A."/>
            <person name="Cummins S.F."/>
            <person name="Goodstein D.M."/>
            <person name="Harris C."/>
            <person name="Jackson D.J."/>
            <person name="Leys S.P."/>
            <person name="Shu S."/>
            <person name="Woodcroft B.J."/>
            <person name="Vervoort M."/>
            <person name="Kosik K.S."/>
            <person name="Manning G."/>
            <person name="Degnan B.M."/>
            <person name="Rokhsar D.S."/>
        </authorList>
    </citation>
    <scope>NUCLEOTIDE SEQUENCE [LARGE SCALE GENOMIC DNA]</scope>
</reference>
<feature type="transmembrane region" description="Helical" evidence="1">
    <location>
        <begin position="117"/>
        <end position="146"/>
    </location>
</feature>
<accession>A0AAN0JDE3</accession>
<name>A0AAN0JDE3_AMPQE</name>
<evidence type="ECO:0000256" key="1">
    <source>
        <dbReference type="SAM" id="Phobius"/>
    </source>
</evidence>
<evidence type="ECO:0000256" key="2">
    <source>
        <dbReference type="SAM" id="SignalP"/>
    </source>
</evidence>
<sequence length="245" mass="27242">MLSFALIILILLYFSAPSLAEYKTIEAEYLQSLTSEIINITCEGNYTTEITKPNDKTCYGSKTEANCTATFDIFFKFKLSLLIDSSSIVITPSTAIITSSLLPTDHPLLPTKTPSDVIIISVTTSTVILGLLLIVITGAIVAFVCIKRKKNNNLRALSVPSHFRENPIYEKTSPMYDVVLHRKDLSLLRGITSGYDVIKESIESSGQHTKKTDDRVTEDVQYIEMSRVHIRGLENSGLCTSNVYY</sequence>
<keyword evidence="4" id="KW-1185">Reference proteome</keyword>
<dbReference type="AlphaFoldDB" id="A0AAN0JDE3"/>
<dbReference type="EnsemblMetazoa" id="XM_019999174.1">
    <property type="protein sequence ID" value="XP_019854733.1"/>
    <property type="gene ID" value="LOC109583729"/>
</dbReference>
<feature type="chain" id="PRO_5042847010" evidence="2">
    <location>
        <begin position="21"/>
        <end position="245"/>
    </location>
</feature>
<dbReference type="KEGG" id="aqu:109583729"/>
<evidence type="ECO:0000313" key="3">
    <source>
        <dbReference type="EnsemblMetazoa" id="XP_019854733.1"/>
    </source>
</evidence>